<evidence type="ECO:0000313" key="3">
    <source>
        <dbReference type="Proteomes" id="UP001196843"/>
    </source>
</evidence>
<dbReference type="PROSITE" id="PS01124">
    <property type="entry name" value="HTH_ARAC_FAMILY_2"/>
    <property type="match status" value="1"/>
</dbReference>
<name>A0ABS7HMZ1_9MICO</name>
<comment type="caution">
    <text evidence="2">The sequence shown here is derived from an EMBL/GenBank/DDBJ whole genome shotgun (WGS) entry which is preliminary data.</text>
</comment>
<accession>A0ABS7HMZ1</accession>
<protein>
    <submittedName>
        <fullName evidence="2">Helix-turn-helix domain-containing protein</fullName>
    </submittedName>
</protein>
<sequence length="101" mass="10963">MRDRSAELRARCAALIDDGFADPRLDARTLAALLGVSRRHLDRAHQGHDSIGDLLTRRRLQSVATLVAASPATSLAAAAAQSGFSSYETFRRQRRLFATAA</sequence>
<feature type="domain" description="HTH araC/xylS-type" evidence="1">
    <location>
        <begin position="10"/>
        <end position="101"/>
    </location>
</feature>
<evidence type="ECO:0000259" key="1">
    <source>
        <dbReference type="PROSITE" id="PS01124"/>
    </source>
</evidence>
<proteinExistence type="predicted"/>
<reference evidence="2 3" key="1">
    <citation type="journal article" date="2021" name="MBio">
        <title>Poor Competitiveness of Bradyrhizobium in Pigeon Pea Root Colonization in Indian Soils.</title>
        <authorList>
            <person name="Chalasani D."/>
            <person name="Basu A."/>
            <person name="Pullabhotla S.V.S.R.N."/>
            <person name="Jorrin B."/>
            <person name="Neal A.L."/>
            <person name="Poole P.S."/>
            <person name="Podile A.R."/>
            <person name="Tkacz A."/>
        </authorList>
    </citation>
    <scope>NUCLEOTIDE SEQUENCE [LARGE SCALE GENOMIC DNA]</scope>
    <source>
        <strain evidence="2 3">HU14</strain>
    </source>
</reference>
<evidence type="ECO:0000313" key="2">
    <source>
        <dbReference type="EMBL" id="MBW9094296.1"/>
    </source>
</evidence>
<dbReference type="Pfam" id="PF12833">
    <property type="entry name" value="HTH_18"/>
    <property type="match status" value="1"/>
</dbReference>
<gene>
    <name evidence="2" type="ORF">JNB62_11430</name>
</gene>
<dbReference type="RefSeq" id="WP_220300998.1">
    <property type="nucleotide sequence ID" value="NZ_JAEUAW010000007.1"/>
</dbReference>
<keyword evidence="3" id="KW-1185">Reference proteome</keyword>
<dbReference type="Gene3D" id="1.10.10.60">
    <property type="entry name" value="Homeodomain-like"/>
    <property type="match status" value="1"/>
</dbReference>
<dbReference type="InterPro" id="IPR018060">
    <property type="entry name" value="HTH_AraC"/>
</dbReference>
<organism evidence="2 3">
    <name type="scientific">Microbacterium jejuense</name>
    <dbReference type="NCBI Taxonomy" id="1263637"/>
    <lineage>
        <taxon>Bacteria</taxon>
        <taxon>Bacillati</taxon>
        <taxon>Actinomycetota</taxon>
        <taxon>Actinomycetes</taxon>
        <taxon>Micrococcales</taxon>
        <taxon>Microbacteriaceae</taxon>
        <taxon>Microbacterium</taxon>
    </lineage>
</organism>
<dbReference type="EMBL" id="JAEUAW010000007">
    <property type="protein sequence ID" value="MBW9094296.1"/>
    <property type="molecule type" value="Genomic_DNA"/>
</dbReference>
<dbReference type="Proteomes" id="UP001196843">
    <property type="component" value="Unassembled WGS sequence"/>
</dbReference>